<dbReference type="EMBL" id="UGGP01000001">
    <property type="protein sequence ID" value="STO07298.1"/>
    <property type="molecule type" value="Genomic_DNA"/>
</dbReference>
<organism evidence="3 4">
    <name type="scientific">Exiguobacterium aurantiacum</name>
    <dbReference type="NCBI Taxonomy" id="33987"/>
    <lineage>
        <taxon>Bacteria</taxon>
        <taxon>Bacillati</taxon>
        <taxon>Bacillota</taxon>
        <taxon>Bacilli</taxon>
        <taxon>Bacillales</taxon>
        <taxon>Bacillales Family XII. Incertae Sedis</taxon>
        <taxon>Exiguobacterium</taxon>
    </lineage>
</organism>
<dbReference type="InterPro" id="IPR036249">
    <property type="entry name" value="Thioredoxin-like_sf"/>
</dbReference>
<dbReference type="Gene3D" id="3.40.30.10">
    <property type="entry name" value="Glutaredoxin"/>
    <property type="match status" value="1"/>
</dbReference>
<reference evidence="3 4" key="1">
    <citation type="submission" date="2018-06" db="EMBL/GenBank/DDBJ databases">
        <authorList>
            <consortium name="Pathogen Informatics"/>
            <person name="Doyle S."/>
        </authorList>
    </citation>
    <scope>NUCLEOTIDE SEQUENCE [LARGE SCALE GENOMIC DNA]</scope>
    <source>
        <strain evidence="3 4">NCTC13163</strain>
    </source>
</reference>
<evidence type="ECO:0000259" key="2">
    <source>
        <dbReference type="Pfam" id="PF13462"/>
    </source>
</evidence>
<dbReference type="GO" id="GO:0016853">
    <property type="term" value="F:isomerase activity"/>
    <property type="evidence" value="ECO:0007669"/>
    <property type="project" value="UniProtKB-KW"/>
</dbReference>
<evidence type="ECO:0000313" key="3">
    <source>
        <dbReference type="EMBL" id="STO07298.1"/>
    </source>
</evidence>
<dbReference type="STRING" id="1397694.GCA_000702585_01158"/>
<dbReference type="Proteomes" id="UP000254060">
    <property type="component" value="Unassembled WGS sequence"/>
</dbReference>
<dbReference type="Pfam" id="PF13462">
    <property type="entry name" value="Thioredoxin_4"/>
    <property type="match status" value="1"/>
</dbReference>
<feature type="domain" description="Thioredoxin-like fold" evidence="2">
    <location>
        <begin position="48"/>
        <end position="199"/>
    </location>
</feature>
<sequence>MKRLAWLMVGMVLVLAACATGEADETGERFTYTSYELPLDEKVALGDGPHEIVFVFDYSCPWCKKWMESVLPEVESRFLETGEATFKGQPLVLLNEKSQLLATVDANAERLMPGRYYDVQRQIGLDAETVEDYGTEAYVRRLADLFEADAEALLAPQVDVGIQNARLYTRDLGVDYVPTVYVNGIKLLDAFSVDEMERVMNGDIKAGDVVDVPAE</sequence>
<gene>
    <name evidence="3" type="ORF">NCTC13163_00643</name>
</gene>
<dbReference type="AlphaFoldDB" id="A0A377FRG9"/>
<evidence type="ECO:0000256" key="1">
    <source>
        <dbReference type="SAM" id="SignalP"/>
    </source>
</evidence>
<feature type="chain" id="PRO_5038457141" evidence="1">
    <location>
        <begin position="20"/>
        <end position="215"/>
    </location>
</feature>
<name>A0A377FRG9_9BACL</name>
<dbReference type="InterPro" id="IPR012336">
    <property type="entry name" value="Thioredoxin-like_fold"/>
</dbReference>
<keyword evidence="3" id="KW-0413">Isomerase</keyword>
<accession>A0A377FRG9</accession>
<dbReference type="RefSeq" id="WP_051638875.1">
    <property type="nucleotide sequence ID" value="NZ_UGGP01000001.1"/>
</dbReference>
<evidence type="ECO:0000313" key="4">
    <source>
        <dbReference type="Proteomes" id="UP000254060"/>
    </source>
</evidence>
<feature type="signal peptide" evidence="1">
    <location>
        <begin position="1"/>
        <end position="19"/>
    </location>
</feature>
<proteinExistence type="predicted"/>
<protein>
    <submittedName>
        <fullName evidence="3">Protein-disulfide isomerase</fullName>
    </submittedName>
</protein>
<dbReference type="OrthoDB" id="117402at2"/>
<keyword evidence="1" id="KW-0732">Signal</keyword>
<dbReference type="PROSITE" id="PS51257">
    <property type="entry name" value="PROKAR_LIPOPROTEIN"/>
    <property type="match status" value="1"/>
</dbReference>
<dbReference type="SUPFAM" id="SSF52833">
    <property type="entry name" value="Thioredoxin-like"/>
    <property type="match status" value="1"/>
</dbReference>